<feature type="compositionally biased region" description="Low complexity" evidence="1">
    <location>
        <begin position="113"/>
        <end position="135"/>
    </location>
</feature>
<name>A0A225WT98_9STRA</name>
<evidence type="ECO:0000256" key="1">
    <source>
        <dbReference type="SAM" id="MobiDB-lite"/>
    </source>
</evidence>
<feature type="non-terminal residue" evidence="2">
    <location>
        <position position="352"/>
    </location>
</feature>
<dbReference type="Proteomes" id="UP000198211">
    <property type="component" value="Unassembled WGS sequence"/>
</dbReference>
<gene>
    <name evidence="2" type="ORF">PHMEG_0004680</name>
</gene>
<dbReference type="AlphaFoldDB" id="A0A225WT98"/>
<proteinExistence type="predicted"/>
<comment type="caution">
    <text evidence="2">The sequence shown here is derived from an EMBL/GenBank/DDBJ whole genome shotgun (WGS) entry which is preliminary data.</text>
</comment>
<reference evidence="3" key="1">
    <citation type="submission" date="2017-03" db="EMBL/GenBank/DDBJ databases">
        <title>Phytopthora megakarya and P. palmivora, two closely related causual agents of cacao black pod achieved similar genome size and gene model numbers by different mechanisms.</title>
        <authorList>
            <person name="Ali S."/>
            <person name="Shao J."/>
            <person name="Larry D.J."/>
            <person name="Kronmiller B."/>
            <person name="Shen D."/>
            <person name="Strem M.D."/>
            <person name="Melnick R.L."/>
            <person name="Guiltinan M.J."/>
            <person name="Tyler B.M."/>
            <person name="Meinhardt L.W."/>
            <person name="Bailey B.A."/>
        </authorList>
    </citation>
    <scope>NUCLEOTIDE SEQUENCE [LARGE SCALE GENOMIC DNA]</scope>
    <source>
        <strain evidence="3">zdho120</strain>
    </source>
</reference>
<evidence type="ECO:0000313" key="2">
    <source>
        <dbReference type="EMBL" id="OWZ20852.1"/>
    </source>
</evidence>
<dbReference type="EMBL" id="NBNE01000283">
    <property type="protein sequence ID" value="OWZ20852.1"/>
    <property type="molecule type" value="Genomic_DNA"/>
</dbReference>
<feature type="compositionally biased region" description="Polar residues" evidence="1">
    <location>
        <begin position="35"/>
        <end position="50"/>
    </location>
</feature>
<feature type="compositionally biased region" description="Pro residues" evidence="1">
    <location>
        <begin position="103"/>
        <end position="112"/>
    </location>
</feature>
<feature type="region of interest" description="Disordered" evidence="1">
    <location>
        <begin position="1"/>
        <end position="82"/>
    </location>
</feature>
<accession>A0A225WT98</accession>
<feature type="region of interest" description="Disordered" evidence="1">
    <location>
        <begin position="95"/>
        <end position="137"/>
    </location>
</feature>
<evidence type="ECO:0008006" key="4">
    <source>
        <dbReference type="Google" id="ProtNLM"/>
    </source>
</evidence>
<feature type="compositionally biased region" description="Basic and acidic residues" evidence="1">
    <location>
        <begin position="22"/>
        <end position="32"/>
    </location>
</feature>
<evidence type="ECO:0000313" key="3">
    <source>
        <dbReference type="Proteomes" id="UP000198211"/>
    </source>
</evidence>
<keyword evidence="3" id="KW-1185">Reference proteome</keyword>
<organism evidence="2 3">
    <name type="scientific">Phytophthora megakarya</name>
    <dbReference type="NCBI Taxonomy" id="4795"/>
    <lineage>
        <taxon>Eukaryota</taxon>
        <taxon>Sar</taxon>
        <taxon>Stramenopiles</taxon>
        <taxon>Oomycota</taxon>
        <taxon>Peronosporomycetes</taxon>
        <taxon>Peronosporales</taxon>
        <taxon>Peronosporaceae</taxon>
        <taxon>Phytophthora</taxon>
    </lineage>
</organism>
<dbReference type="OrthoDB" id="123609at2759"/>
<protein>
    <recommendedName>
        <fullName evidence="4">Mitochondrial Carrier (MC) protein</fullName>
    </recommendedName>
</protein>
<sequence>MSEQLGQLKEANQELKASQIAMEKRLEERDAGHAQPSQPTTPPMNASLFNSDLGRGSRMHIDLLGGPPRTPHRPAAPAQYPQDFARPSQLQRMYAAEREAQRAPPPAPPVQQAPPVAQQAAQQQGVQGGQQQQQPFGYPDARQKKLAIRPFSGKEVYIGLGSGFLEWGKRFERQVFLAQAACGFLWNEDVKIDLLGNYLTGKAEKYYNRQVVAWAMQMPTLQYVMERMLDTFRTTITPAQATKLFMVPKDTKRSWPEHFLYLVAVLEAYEGGSDHLVLDSLVKYSSADLKTVLMAKVDGARTDYLQHAEELAHFAQAWENDATKGKSFGQEVVGAVNEKRRETRKCYNCGEI</sequence>
<dbReference type="STRING" id="4795.A0A225WT98"/>